<feature type="region of interest" description="Disordered" evidence="1">
    <location>
        <begin position="310"/>
        <end position="358"/>
    </location>
</feature>
<feature type="compositionally biased region" description="Basic and acidic residues" evidence="1">
    <location>
        <begin position="317"/>
        <end position="358"/>
    </location>
</feature>
<gene>
    <name evidence="2" type="ORF">F511_21225</name>
</gene>
<name>A0A2Z7BKM6_9LAMI</name>
<organism evidence="2 3">
    <name type="scientific">Dorcoceras hygrometricum</name>
    <dbReference type="NCBI Taxonomy" id="472368"/>
    <lineage>
        <taxon>Eukaryota</taxon>
        <taxon>Viridiplantae</taxon>
        <taxon>Streptophyta</taxon>
        <taxon>Embryophyta</taxon>
        <taxon>Tracheophyta</taxon>
        <taxon>Spermatophyta</taxon>
        <taxon>Magnoliopsida</taxon>
        <taxon>eudicotyledons</taxon>
        <taxon>Gunneridae</taxon>
        <taxon>Pentapetalae</taxon>
        <taxon>asterids</taxon>
        <taxon>lamiids</taxon>
        <taxon>Lamiales</taxon>
        <taxon>Gesneriaceae</taxon>
        <taxon>Didymocarpoideae</taxon>
        <taxon>Trichosporeae</taxon>
        <taxon>Loxocarpinae</taxon>
        <taxon>Dorcoceras</taxon>
    </lineage>
</organism>
<dbReference type="EMBL" id="KV006381">
    <property type="protein sequence ID" value="KZV32678.1"/>
    <property type="molecule type" value="Genomic_DNA"/>
</dbReference>
<dbReference type="Proteomes" id="UP000250235">
    <property type="component" value="Unassembled WGS sequence"/>
</dbReference>
<proteinExistence type="predicted"/>
<sequence length="358" mass="40814">MPQILARYVNAVNKISTRTFNSPILPQQILLRHGIFNYSNCFLTGHGTHNRRNCPGAKSVKPSQYSAQILASTTYCLLSITQIWFYLSQQLLTARTKLKTARNTYPESHTKRRTLYSTVAKTHQLTASSRSLSNFEPSFLTGINRKSYSRRAQRHQSCSKQRRKSTTIYRRGVRMNSNYRGFIGENDEEYRVQNTLSVEQHLVSKRVTNSIENDVAPTNQNVLAQRRIRIPLPGRSGRIQNLHRERSIHKNKCNKTYIGCFSCGTLLASRHLAPTSFTGKLALQRLAVEFSESGPRLESRLLRQSALEEVTNLSRTESPRQGDRNKSDHGKQQAAREEACGGREEEVERGGYLESRVL</sequence>
<evidence type="ECO:0000256" key="1">
    <source>
        <dbReference type="SAM" id="MobiDB-lite"/>
    </source>
</evidence>
<accession>A0A2Z7BKM6</accession>
<keyword evidence="3" id="KW-1185">Reference proteome</keyword>
<dbReference type="AlphaFoldDB" id="A0A2Z7BKM6"/>
<reference evidence="2 3" key="1">
    <citation type="journal article" date="2015" name="Proc. Natl. Acad. Sci. U.S.A.">
        <title>The resurrection genome of Boea hygrometrica: A blueprint for survival of dehydration.</title>
        <authorList>
            <person name="Xiao L."/>
            <person name="Yang G."/>
            <person name="Zhang L."/>
            <person name="Yang X."/>
            <person name="Zhao S."/>
            <person name="Ji Z."/>
            <person name="Zhou Q."/>
            <person name="Hu M."/>
            <person name="Wang Y."/>
            <person name="Chen M."/>
            <person name="Xu Y."/>
            <person name="Jin H."/>
            <person name="Xiao X."/>
            <person name="Hu G."/>
            <person name="Bao F."/>
            <person name="Hu Y."/>
            <person name="Wan P."/>
            <person name="Li L."/>
            <person name="Deng X."/>
            <person name="Kuang T."/>
            <person name="Xiang C."/>
            <person name="Zhu J.K."/>
            <person name="Oliver M.J."/>
            <person name="He Y."/>
        </authorList>
    </citation>
    <scope>NUCLEOTIDE SEQUENCE [LARGE SCALE GENOMIC DNA]</scope>
    <source>
        <strain evidence="3">cv. XS01</strain>
    </source>
</reference>
<evidence type="ECO:0000313" key="3">
    <source>
        <dbReference type="Proteomes" id="UP000250235"/>
    </source>
</evidence>
<evidence type="ECO:0000313" key="2">
    <source>
        <dbReference type="EMBL" id="KZV32678.1"/>
    </source>
</evidence>
<protein>
    <submittedName>
        <fullName evidence="2">Uncharacterized protein</fullName>
    </submittedName>
</protein>